<comment type="subcellular location">
    <subcellularLocation>
        <location evidence="2">Cytoplasm</location>
    </subcellularLocation>
</comment>
<evidence type="ECO:0000256" key="3">
    <source>
        <dbReference type="ARBA" id="ARBA00022490"/>
    </source>
</evidence>
<evidence type="ECO:0000256" key="6">
    <source>
        <dbReference type="ARBA" id="ARBA00022801"/>
    </source>
</evidence>
<dbReference type="InterPro" id="IPR036388">
    <property type="entry name" value="WH-like_DNA-bd_sf"/>
</dbReference>
<comment type="catalytic activity">
    <reaction evidence="1">
        <text>Endonucleolytic cleavage at apurinic or apyrimidinic sites to products with a 5'-phosphate.</text>
        <dbReference type="EC" id="3.1.21.7"/>
    </reaction>
</comment>
<dbReference type="SUPFAM" id="SSF46767">
    <property type="entry name" value="Methylated DNA-protein cysteine methyltransferase, C-terminal domain"/>
    <property type="match status" value="1"/>
</dbReference>
<keyword evidence="5 7" id="KW-0255">Endonuclease</keyword>
<dbReference type="CDD" id="cd06559">
    <property type="entry name" value="Endonuclease_V"/>
    <property type="match status" value="1"/>
</dbReference>
<gene>
    <name evidence="7" type="ORF">MJ1_0290</name>
</gene>
<dbReference type="EMBL" id="AP019769">
    <property type="protein sequence ID" value="BBL45458.1"/>
    <property type="molecule type" value="Genomic_DNA"/>
</dbReference>
<reference evidence="8" key="1">
    <citation type="journal article" date="2022" name="Int. J. Syst. Evol. Microbiol.">
        <title>Nanobdella aerobiophila gen. nov., sp. nov., a thermoacidophilic, obligate ectosymbiotic archaeon, and proposal of Nanobdellaceae fam. nov., Nanobdellales ord. nov. and Nanobdellia class. nov.</title>
        <authorList>
            <person name="Kato S."/>
            <person name="Ogasawara A."/>
            <person name="Itoh T."/>
            <person name="Sakai H.D."/>
            <person name="Shimizu M."/>
            <person name="Yuki M."/>
            <person name="Kaneko M."/>
            <person name="Takashina T."/>
            <person name="Ohkuma M."/>
        </authorList>
    </citation>
    <scope>NUCLEOTIDE SEQUENCE [LARGE SCALE GENOMIC DNA]</scope>
    <source>
        <strain evidence="8">MJ1</strain>
    </source>
</reference>
<accession>A0A915SK62</accession>
<evidence type="ECO:0000256" key="4">
    <source>
        <dbReference type="ARBA" id="ARBA00022722"/>
    </source>
</evidence>
<proteinExistence type="predicted"/>
<evidence type="ECO:0000256" key="5">
    <source>
        <dbReference type="ARBA" id="ARBA00022759"/>
    </source>
</evidence>
<keyword evidence="3" id="KW-0963">Cytoplasm</keyword>
<organism evidence="7 8">
    <name type="scientific">Nanobdella aerobiophila</name>
    <dbReference type="NCBI Taxonomy" id="2586965"/>
    <lineage>
        <taxon>Archaea</taxon>
        <taxon>Nanobdellota</taxon>
        <taxon>Nanobdellia</taxon>
        <taxon>Nanobdellales</taxon>
        <taxon>Nanobdellaceae</taxon>
        <taxon>Nanobdella</taxon>
    </lineage>
</organism>
<dbReference type="InterPro" id="IPR036217">
    <property type="entry name" value="MethylDNA_cys_MeTrfase_DNAb"/>
</dbReference>
<protein>
    <submittedName>
        <fullName evidence="7">Endonuclease V</fullName>
    </submittedName>
</protein>
<dbReference type="GO" id="GO:0006281">
    <property type="term" value="P:DNA repair"/>
    <property type="evidence" value="ECO:0007669"/>
    <property type="project" value="InterPro"/>
</dbReference>
<dbReference type="Gene3D" id="3.30.2170.10">
    <property type="entry name" value="archaeoglobus fulgidus dsm 4304 superfamily"/>
    <property type="match status" value="1"/>
</dbReference>
<name>A0A915SK62_9ARCH</name>
<dbReference type="GeneID" id="74568241"/>
<dbReference type="RefSeq" id="WP_258393489.1">
    <property type="nucleotide sequence ID" value="NZ_AP019769.1"/>
</dbReference>
<dbReference type="GO" id="GO:0003727">
    <property type="term" value="F:single-stranded RNA binding"/>
    <property type="evidence" value="ECO:0007669"/>
    <property type="project" value="TreeGrafter"/>
</dbReference>
<dbReference type="GO" id="GO:0005737">
    <property type="term" value="C:cytoplasm"/>
    <property type="evidence" value="ECO:0007669"/>
    <property type="project" value="UniProtKB-SubCell"/>
</dbReference>
<evidence type="ECO:0000313" key="7">
    <source>
        <dbReference type="EMBL" id="BBL45458.1"/>
    </source>
</evidence>
<dbReference type="AlphaFoldDB" id="A0A915SK62"/>
<dbReference type="KEGG" id="naer:MJ1_0290"/>
<dbReference type="GO" id="GO:0016891">
    <property type="term" value="F:RNA endonuclease activity producing 5'-phosphomonoesters, hydrolytic mechanism"/>
    <property type="evidence" value="ECO:0007669"/>
    <property type="project" value="TreeGrafter"/>
</dbReference>
<dbReference type="InterPro" id="IPR007581">
    <property type="entry name" value="Endonuclease-V"/>
</dbReference>
<evidence type="ECO:0000313" key="8">
    <source>
        <dbReference type="Proteomes" id="UP001055553"/>
    </source>
</evidence>
<dbReference type="PANTHER" id="PTHR28511">
    <property type="entry name" value="ENDONUCLEASE V"/>
    <property type="match status" value="1"/>
</dbReference>
<keyword evidence="8" id="KW-1185">Reference proteome</keyword>
<sequence length="292" mass="34043">MNEILLELKNLIDQIPKGYVSTFKILSYYLGSEYAVRFILNYYRNLNTNWWRLVNEKGIIYNEEQRKLLLNENINIVGNKVDLNKYLFKDFKVKERILEKYRNIQIQLANKIVLKDIKKCNIIGGVDLSYKGDIAYVVYTIFDKDLNLLNSYIYQYNVDFPYIPSFLSFREGNPIINTFGNIKEKIDLLFVNGHGIIHPYKMGLASYIGVILNIPTIGVAKSLLYGKLISNNIYIDKELVGYKIIKFNRSIFVSPGNLITLENAKTISEKYWIRGAYPEPLRLADYISKKIK</sequence>
<keyword evidence="4" id="KW-0540">Nuclease</keyword>
<dbReference type="Proteomes" id="UP001055553">
    <property type="component" value="Chromosome"/>
</dbReference>
<dbReference type="Pfam" id="PF04493">
    <property type="entry name" value="Endonuclease_5"/>
    <property type="match status" value="1"/>
</dbReference>
<dbReference type="PANTHER" id="PTHR28511:SF1">
    <property type="entry name" value="ENDONUCLEASE V"/>
    <property type="match status" value="1"/>
</dbReference>
<dbReference type="GO" id="GO:0043737">
    <property type="term" value="F:deoxyribonuclease V activity"/>
    <property type="evidence" value="ECO:0007669"/>
    <property type="project" value="UniProtKB-EC"/>
</dbReference>
<evidence type="ECO:0000256" key="2">
    <source>
        <dbReference type="ARBA" id="ARBA00004496"/>
    </source>
</evidence>
<keyword evidence="6" id="KW-0378">Hydrolase</keyword>
<evidence type="ECO:0000256" key="1">
    <source>
        <dbReference type="ARBA" id="ARBA00001835"/>
    </source>
</evidence>
<dbReference type="Gene3D" id="1.10.10.10">
    <property type="entry name" value="Winged helix-like DNA-binding domain superfamily/Winged helix DNA-binding domain"/>
    <property type="match status" value="1"/>
</dbReference>